<comment type="similarity">
    <text evidence="2">Belongs to the TMEM256 family.</text>
</comment>
<organism evidence="7 8">
    <name type="scientific">Vespula vulgaris</name>
    <name type="common">Yellow jacket</name>
    <name type="synonym">Wasp</name>
    <dbReference type="NCBI Taxonomy" id="7454"/>
    <lineage>
        <taxon>Eukaryota</taxon>
        <taxon>Metazoa</taxon>
        <taxon>Ecdysozoa</taxon>
        <taxon>Arthropoda</taxon>
        <taxon>Hexapoda</taxon>
        <taxon>Insecta</taxon>
        <taxon>Pterygota</taxon>
        <taxon>Neoptera</taxon>
        <taxon>Endopterygota</taxon>
        <taxon>Hymenoptera</taxon>
        <taxon>Apocrita</taxon>
        <taxon>Aculeata</taxon>
        <taxon>Vespoidea</taxon>
        <taxon>Vespidae</taxon>
        <taxon>Vespinae</taxon>
        <taxon>Vespula</taxon>
    </lineage>
</organism>
<evidence type="ECO:0000256" key="5">
    <source>
        <dbReference type="ARBA" id="ARBA00023136"/>
    </source>
</evidence>
<protein>
    <recommendedName>
        <fullName evidence="9">Transmembrane protein 256 homolog</fullName>
    </recommendedName>
</protein>
<dbReference type="Pfam" id="PF04241">
    <property type="entry name" value="DUF423"/>
    <property type="match status" value="1"/>
</dbReference>
<keyword evidence="5 6" id="KW-0472">Membrane</keyword>
<comment type="caution">
    <text evidence="7">The sequence shown here is derived from an EMBL/GenBank/DDBJ whole genome shotgun (WGS) entry which is preliminary data.</text>
</comment>
<name>A0A834J1P5_VESVU</name>
<gene>
    <name evidence="7" type="ORF">HZH66_015223</name>
</gene>
<dbReference type="PANTHER" id="PTHR43461">
    <property type="entry name" value="TRANSMEMBRANE PROTEIN 256"/>
    <property type="match status" value="1"/>
</dbReference>
<dbReference type="AlphaFoldDB" id="A0A834J1P5"/>
<dbReference type="InterPro" id="IPR006696">
    <property type="entry name" value="DUF423"/>
</dbReference>
<keyword evidence="8" id="KW-1185">Reference proteome</keyword>
<keyword evidence="4 6" id="KW-1133">Transmembrane helix</keyword>
<evidence type="ECO:0000256" key="2">
    <source>
        <dbReference type="ARBA" id="ARBA00006208"/>
    </source>
</evidence>
<dbReference type="GO" id="GO:0016020">
    <property type="term" value="C:membrane"/>
    <property type="evidence" value="ECO:0007669"/>
    <property type="project" value="UniProtKB-SubCell"/>
</dbReference>
<accession>A0A834J1P5</accession>
<dbReference type="PANTHER" id="PTHR43461:SF1">
    <property type="entry name" value="TRANSMEMBRANE PROTEIN 256"/>
    <property type="match status" value="1"/>
</dbReference>
<sequence>MGFIDTLNYILFTNPISSGTFLFLRGTAKMAGDYIGLQPKQKLKMPPSKPLWKLASSAGPYVKLAGLSGAAAVVLGAYGAHKLNAEKLPDQARIFETANRYHFIHTLALLGLPLSRKPSLVAVFFICGIILFSGSCYYVAFTNDKRFSRITPIGGTCFILGWLSLLI</sequence>
<feature type="transmembrane region" description="Helical" evidence="6">
    <location>
        <begin position="119"/>
        <end position="140"/>
    </location>
</feature>
<dbReference type="Proteomes" id="UP000614350">
    <property type="component" value="Unassembled WGS sequence"/>
</dbReference>
<dbReference type="EMBL" id="JACSEA010000024">
    <property type="protein sequence ID" value="KAF7378989.1"/>
    <property type="molecule type" value="Genomic_DNA"/>
</dbReference>
<evidence type="ECO:0008006" key="9">
    <source>
        <dbReference type="Google" id="ProtNLM"/>
    </source>
</evidence>
<evidence type="ECO:0000256" key="4">
    <source>
        <dbReference type="ARBA" id="ARBA00022989"/>
    </source>
</evidence>
<reference evidence="7" key="1">
    <citation type="journal article" date="2020" name="G3 (Bethesda)">
        <title>High-Quality Assemblies for Three Invasive Social Wasps from the &lt;i&gt;Vespula&lt;/i&gt; Genus.</title>
        <authorList>
            <person name="Harrop T.W.R."/>
            <person name="Guhlin J."/>
            <person name="McLaughlin G.M."/>
            <person name="Permina E."/>
            <person name="Stockwell P."/>
            <person name="Gilligan J."/>
            <person name="Le Lec M.F."/>
            <person name="Gruber M.A.M."/>
            <person name="Quinn O."/>
            <person name="Lovegrove M."/>
            <person name="Duncan E.J."/>
            <person name="Remnant E.J."/>
            <person name="Van Eeckhoven J."/>
            <person name="Graham B."/>
            <person name="Knapp R.A."/>
            <person name="Langford K.W."/>
            <person name="Kronenberg Z."/>
            <person name="Press M.O."/>
            <person name="Eacker S.M."/>
            <person name="Wilson-Rankin E.E."/>
            <person name="Purcell J."/>
            <person name="Lester P.J."/>
            <person name="Dearden P.K."/>
        </authorList>
    </citation>
    <scope>NUCLEOTIDE SEQUENCE</scope>
    <source>
        <strain evidence="7">Marl-1</strain>
    </source>
</reference>
<evidence type="ECO:0000256" key="6">
    <source>
        <dbReference type="SAM" id="Phobius"/>
    </source>
</evidence>
<evidence type="ECO:0000313" key="8">
    <source>
        <dbReference type="Proteomes" id="UP000614350"/>
    </source>
</evidence>
<proteinExistence type="inferred from homology"/>
<evidence type="ECO:0000256" key="1">
    <source>
        <dbReference type="ARBA" id="ARBA00004141"/>
    </source>
</evidence>
<evidence type="ECO:0000256" key="3">
    <source>
        <dbReference type="ARBA" id="ARBA00022692"/>
    </source>
</evidence>
<comment type="subcellular location">
    <subcellularLocation>
        <location evidence="1">Membrane</location>
        <topology evidence="1">Multi-pass membrane protein</topology>
    </subcellularLocation>
</comment>
<evidence type="ECO:0000313" key="7">
    <source>
        <dbReference type="EMBL" id="KAF7378989.1"/>
    </source>
</evidence>
<keyword evidence="3 6" id="KW-0812">Transmembrane</keyword>